<gene>
    <name evidence="2" type="ORF">K435DRAFT_785113</name>
</gene>
<feature type="region of interest" description="Disordered" evidence="1">
    <location>
        <begin position="141"/>
        <end position="167"/>
    </location>
</feature>
<keyword evidence="3" id="KW-1185">Reference proteome</keyword>
<dbReference type="Proteomes" id="UP000297245">
    <property type="component" value="Unassembled WGS sequence"/>
</dbReference>
<reference evidence="2 3" key="1">
    <citation type="journal article" date="2019" name="Nat. Ecol. Evol.">
        <title>Megaphylogeny resolves global patterns of mushroom evolution.</title>
        <authorList>
            <person name="Varga T."/>
            <person name="Krizsan K."/>
            <person name="Foldi C."/>
            <person name="Dima B."/>
            <person name="Sanchez-Garcia M."/>
            <person name="Sanchez-Ramirez S."/>
            <person name="Szollosi G.J."/>
            <person name="Szarkandi J.G."/>
            <person name="Papp V."/>
            <person name="Albert L."/>
            <person name="Andreopoulos W."/>
            <person name="Angelini C."/>
            <person name="Antonin V."/>
            <person name="Barry K.W."/>
            <person name="Bougher N.L."/>
            <person name="Buchanan P."/>
            <person name="Buyck B."/>
            <person name="Bense V."/>
            <person name="Catcheside P."/>
            <person name="Chovatia M."/>
            <person name="Cooper J."/>
            <person name="Damon W."/>
            <person name="Desjardin D."/>
            <person name="Finy P."/>
            <person name="Geml J."/>
            <person name="Haridas S."/>
            <person name="Hughes K."/>
            <person name="Justo A."/>
            <person name="Karasinski D."/>
            <person name="Kautmanova I."/>
            <person name="Kiss B."/>
            <person name="Kocsube S."/>
            <person name="Kotiranta H."/>
            <person name="LaButti K.M."/>
            <person name="Lechner B.E."/>
            <person name="Liimatainen K."/>
            <person name="Lipzen A."/>
            <person name="Lukacs Z."/>
            <person name="Mihaltcheva S."/>
            <person name="Morgado L.N."/>
            <person name="Niskanen T."/>
            <person name="Noordeloos M.E."/>
            <person name="Ohm R.A."/>
            <person name="Ortiz-Santana B."/>
            <person name="Ovrebo C."/>
            <person name="Racz N."/>
            <person name="Riley R."/>
            <person name="Savchenko A."/>
            <person name="Shiryaev A."/>
            <person name="Soop K."/>
            <person name="Spirin V."/>
            <person name="Szebenyi C."/>
            <person name="Tomsovsky M."/>
            <person name="Tulloss R.E."/>
            <person name="Uehling J."/>
            <person name="Grigoriev I.V."/>
            <person name="Vagvolgyi C."/>
            <person name="Papp T."/>
            <person name="Martin F.M."/>
            <person name="Miettinen O."/>
            <person name="Hibbett D.S."/>
            <person name="Nagy L.G."/>
        </authorList>
    </citation>
    <scope>NUCLEOTIDE SEQUENCE [LARGE SCALE GENOMIC DNA]</scope>
    <source>
        <strain evidence="2 3">CBS 962.96</strain>
    </source>
</reference>
<evidence type="ECO:0000313" key="3">
    <source>
        <dbReference type="Proteomes" id="UP000297245"/>
    </source>
</evidence>
<accession>A0A4S8KZ68</accession>
<evidence type="ECO:0000256" key="1">
    <source>
        <dbReference type="SAM" id="MobiDB-lite"/>
    </source>
</evidence>
<organism evidence="2 3">
    <name type="scientific">Dendrothele bispora (strain CBS 962.96)</name>
    <dbReference type="NCBI Taxonomy" id="1314807"/>
    <lineage>
        <taxon>Eukaryota</taxon>
        <taxon>Fungi</taxon>
        <taxon>Dikarya</taxon>
        <taxon>Basidiomycota</taxon>
        <taxon>Agaricomycotina</taxon>
        <taxon>Agaricomycetes</taxon>
        <taxon>Agaricomycetidae</taxon>
        <taxon>Agaricales</taxon>
        <taxon>Agaricales incertae sedis</taxon>
        <taxon>Dendrothele</taxon>
    </lineage>
</organism>
<proteinExistence type="predicted"/>
<evidence type="ECO:0000313" key="2">
    <source>
        <dbReference type="EMBL" id="THU81223.1"/>
    </source>
</evidence>
<feature type="compositionally biased region" description="Low complexity" evidence="1">
    <location>
        <begin position="145"/>
        <end position="167"/>
    </location>
</feature>
<sequence length="314" mass="34015">MDPPLKVMKRTESLPWAPVNPDDQSTGVQLQTLLVPTSAGVDEDDLSDDDSAGPMAKKARLDDDLESLVSKIGTTYYDKCEHHRGMSCFYHAPTKQHFDVGERRRALHNNPIPLVDLTRIPLGEGYFVACHAMKVAKPRQAVEGSANSSSVTSPSTPSTPTSATPVAASMTGAPGLLGIDQVSAIAQLTAAAQMQMMMSPMIAGYRHFMPATPQPMHSASSRSLHHPSHSGGEHMHVPMCSSSPFAPSDAMTLAEFCTLNNFSETVKSRLESLEFEPGDNLTGIPENVWTGAGFTQLSWDQVVKANKQYRKTHQ</sequence>
<dbReference type="EMBL" id="ML179828">
    <property type="protein sequence ID" value="THU81223.1"/>
    <property type="molecule type" value="Genomic_DNA"/>
</dbReference>
<dbReference type="AlphaFoldDB" id="A0A4S8KZ68"/>
<dbReference type="OrthoDB" id="3021483at2759"/>
<name>A0A4S8KZ68_DENBC</name>
<protein>
    <submittedName>
        <fullName evidence="2">Uncharacterized protein</fullName>
    </submittedName>
</protein>
<feature type="region of interest" description="Disordered" evidence="1">
    <location>
        <begin position="213"/>
        <end position="235"/>
    </location>
</feature>
<feature type="region of interest" description="Disordered" evidence="1">
    <location>
        <begin position="1"/>
        <end position="25"/>
    </location>
</feature>